<keyword evidence="3" id="KW-1185">Reference proteome</keyword>
<keyword evidence="1" id="KW-0812">Transmembrane</keyword>
<dbReference type="GeneID" id="94374639"/>
<organism evidence="2 3">
    <name type="scientific">Brevundimonas nasdae</name>
    <dbReference type="NCBI Taxonomy" id="172043"/>
    <lineage>
        <taxon>Bacteria</taxon>
        <taxon>Pseudomonadati</taxon>
        <taxon>Pseudomonadota</taxon>
        <taxon>Alphaproteobacteria</taxon>
        <taxon>Caulobacterales</taxon>
        <taxon>Caulobacteraceae</taxon>
        <taxon>Brevundimonas</taxon>
    </lineage>
</organism>
<dbReference type="EMBL" id="CP080034">
    <property type="protein sequence ID" value="QYC11368.1"/>
    <property type="molecule type" value="Genomic_DNA"/>
</dbReference>
<gene>
    <name evidence="2" type="ORF">KWG56_05135</name>
</gene>
<evidence type="ECO:0000256" key="1">
    <source>
        <dbReference type="SAM" id="Phobius"/>
    </source>
</evidence>
<dbReference type="RefSeq" id="WP_201097394.1">
    <property type="nucleotide sequence ID" value="NZ_BAAAEE010000021.1"/>
</dbReference>
<proteinExistence type="predicted"/>
<name>A0ABX8TMU3_9CAUL</name>
<sequence length="83" mass="8926">MQYAEIVAAVLGGLALAWIADLATGRRGLGATVLVSGVGLACGWFLAVRVFGVSTMTEWLWTLWALIGSAFCLVAFFLFRSKR</sequence>
<evidence type="ECO:0000313" key="2">
    <source>
        <dbReference type="EMBL" id="QYC11368.1"/>
    </source>
</evidence>
<evidence type="ECO:0000313" key="3">
    <source>
        <dbReference type="Proteomes" id="UP000824334"/>
    </source>
</evidence>
<reference evidence="2 3" key="1">
    <citation type="submission" date="2021-07" db="EMBL/GenBank/DDBJ databases">
        <title>Isolation and characterization of bacteria from a gold mining with a capacity of golden bioaccumulation.</title>
        <authorList>
            <person name="Yang X.J."/>
        </authorList>
    </citation>
    <scope>NUCLEOTIDE SEQUENCE [LARGE SCALE GENOMIC DNA]</scope>
    <source>
        <strain evidence="2 3">Au29</strain>
    </source>
</reference>
<feature type="transmembrane region" description="Helical" evidence="1">
    <location>
        <begin position="31"/>
        <end position="53"/>
    </location>
</feature>
<keyword evidence="1" id="KW-0472">Membrane</keyword>
<accession>A0ABX8TMU3</accession>
<feature type="transmembrane region" description="Helical" evidence="1">
    <location>
        <begin position="6"/>
        <end position="24"/>
    </location>
</feature>
<keyword evidence="1" id="KW-1133">Transmembrane helix</keyword>
<dbReference type="Proteomes" id="UP000824334">
    <property type="component" value="Chromosome"/>
</dbReference>
<protein>
    <submittedName>
        <fullName evidence="2">Transglycosylase</fullName>
    </submittedName>
</protein>
<feature type="transmembrane region" description="Helical" evidence="1">
    <location>
        <begin position="59"/>
        <end position="79"/>
    </location>
</feature>